<dbReference type="InterPro" id="IPR016181">
    <property type="entry name" value="Acyl_CoA_acyltransferase"/>
</dbReference>
<accession>A0A1X7H4F5</accession>
<feature type="domain" description="N-acetyltransferase" evidence="1">
    <location>
        <begin position="173"/>
        <end position="315"/>
    </location>
</feature>
<organism evidence="2 3">
    <name type="scientific">Paenibacillus uliginis N3/975</name>
    <dbReference type="NCBI Taxonomy" id="1313296"/>
    <lineage>
        <taxon>Bacteria</taxon>
        <taxon>Bacillati</taxon>
        <taxon>Bacillota</taxon>
        <taxon>Bacilli</taxon>
        <taxon>Bacillales</taxon>
        <taxon>Paenibacillaceae</taxon>
        <taxon>Paenibacillus</taxon>
    </lineage>
</organism>
<dbReference type="Proteomes" id="UP000192940">
    <property type="component" value="Chromosome I"/>
</dbReference>
<dbReference type="PROSITE" id="PS51186">
    <property type="entry name" value="GNAT"/>
    <property type="match status" value="1"/>
</dbReference>
<dbReference type="Gene3D" id="3.40.630.30">
    <property type="match status" value="1"/>
</dbReference>
<protein>
    <submittedName>
        <fullName evidence="2">Acetyltransferases</fullName>
    </submittedName>
</protein>
<gene>
    <name evidence="2" type="ORF">SAMN05661091_1740</name>
</gene>
<keyword evidence="2" id="KW-0808">Transferase</keyword>
<dbReference type="RefSeq" id="WP_208918623.1">
    <property type="nucleotide sequence ID" value="NZ_LT840184.1"/>
</dbReference>
<dbReference type="EMBL" id="LT840184">
    <property type="protein sequence ID" value="SMF79614.1"/>
    <property type="molecule type" value="Genomic_DNA"/>
</dbReference>
<dbReference type="GO" id="GO:0016747">
    <property type="term" value="F:acyltransferase activity, transferring groups other than amino-acyl groups"/>
    <property type="evidence" value="ECO:0007669"/>
    <property type="project" value="InterPro"/>
</dbReference>
<dbReference type="AlphaFoldDB" id="A0A1X7H4F5"/>
<proteinExistence type="predicted"/>
<keyword evidence="3" id="KW-1185">Reference proteome</keyword>
<sequence>MYQLIQWSSDQQKYQLSEEFYLIKADKEEWGIYSSVYYNSEYNGFFKEDVYDFHLQRDPFWIYKGEQRIGGVVIAPNVLYLLFFIPPFHEEFQVVTLLKKALLRWSDPSKPIIVYEILQDHVDFFARAGFWPDEYRCKWMQRPTEMYALNWDEDLIALEPQLVAENGDAKKLVNTQDIEHFFYQCNMGSIDAIRRKQESADCYKDMISSYAYQTNELTLAASTLVYDRQSNRLVGACLVSWEGYFPAIYNIGVLQEYRGRGLATNMLKKALTMLKPHYPILRLYVMQGNSAESVYYNLGFKPGLLEVQRFHLTTK</sequence>
<dbReference type="InterPro" id="IPR000182">
    <property type="entry name" value="GNAT_dom"/>
</dbReference>
<evidence type="ECO:0000313" key="2">
    <source>
        <dbReference type="EMBL" id="SMF79614.1"/>
    </source>
</evidence>
<evidence type="ECO:0000259" key="1">
    <source>
        <dbReference type="PROSITE" id="PS51186"/>
    </source>
</evidence>
<dbReference type="CDD" id="cd04301">
    <property type="entry name" value="NAT_SF"/>
    <property type="match status" value="1"/>
</dbReference>
<evidence type="ECO:0000313" key="3">
    <source>
        <dbReference type="Proteomes" id="UP000192940"/>
    </source>
</evidence>
<dbReference type="Pfam" id="PF13673">
    <property type="entry name" value="Acetyltransf_10"/>
    <property type="match status" value="1"/>
</dbReference>
<name>A0A1X7H4F5_9BACL</name>
<dbReference type="SUPFAM" id="SSF55729">
    <property type="entry name" value="Acyl-CoA N-acyltransferases (Nat)"/>
    <property type="match status" value="1"/>
</dbReference>
<reference evidence="2 3" key="1">
    <citation type="submission" date="2017-04" db="EMBL/GenBank/DDBJ databases">
        <authorList>
            <person name="Afonso C.L."/>
            <person name="Miller P.J."/>
            <person name="Scott M.A."/>
            <person name="Spackman E."/>
            <person name="Goraichik I."/>
            <person name="Dimitrov K.M."/>
            <person name="Suarez D.L."/>
            <person name="Swayne D.E."/>
        </authorList>
    </citation>
    <scope>NUCLEOTIDE SEQUENCE [LARGE SCALE GENOMIC DNA]</scope>
    <source>
        <strain evidence="2 3">N3/975</strain>
    </source>
</reference>
<dbReference type="STRING" id="1313296.SAMN05661091_1740"/>